<protein>
    <submittedName>
        <fullName evidence="7">HIT-like domain-containing protein</fullName>
    </submittedName>
</protein>
<dbReference type="GO" id="GO:0000166">
    <property type="term" value="F:nucleotide binding"/>
    <property type="evidence" value="ECO:0007669"/>
    <property type="project" value="UniProtKB-KW"/>
</dbReference>
<feature type="short sequence motif" description="Histidine triad motif" evidence="4 5">
    <location>
        <begin position="104"/>
        <end position="108"/>
    </location>
</feature>
<evidence type="ECO:0000256" key="1">
    <source>
        <dbReference type="ARBA" id="ARBA00022741"/>
    </source>
</evidence>
<dbReference type="STRING" id="64571.A0A1Y2GFC8"/>
<dbReference type="SUPFAM" id="SSF54197">
    <property type="entry name" value="HIT-like"/>
    <property type="match status" value="1"/>
</dbReference>
<keyword evidence="1" id="KW-0547">Nucleotide-binding</keyword>
<keyword evidence="8" id="KW-1185">Reference proteome</keyword>
<dbReference type="PANTHER" id="PTHR12486">
    <property type="entry name" value="APRATAXIN-RELATED"/>
    <property type="match status" value="1"/>
</dbReference>
<evidence type="ECO:0000313" key="7">
    <source>
        <dbReference type="EMBL" id="ORZ09330.1"/>
    </source>
</evidence>
<dbReference type="Pfam" id="PF11969">
    <property type="entry name" value="DcpS_C"/>
    <property type="match status" value="1"/>
</dbReference>
<dbReference type="GO" id="GO:0016787">
    <property type="term" value="F:hydrolase activity"/>
    <property type="evidence" value="ECO:0007669"/>
    <property type="project" value="UniProtKB-KW"/>
</dbReference>
<feature type="domain" description="HIT" evidence="6">
    <location>
        <begin position="13"/>
        <end position="119"/>
    </location>
</feature>
<sequence>MTLLEKILCRPCIFCEIVEGKIPNKLIYKDDDIAAFNDINPAADTHILIVPVVHIDNIKTVTVEHADLLEKMKQKGIELLRERGHDPETSKLGFHVPPFNSIDHLHLHVIGGILKSRFRKLKYESGRMWYKEMVQLQADLEKQRRAQQGTPRL</sequence>
<evidence type="ECO:0000256" key="5">
    <source>
        <dbReference type="PROSITE-ProRule" id="PRU00464"/>
    </source>
</evidence>
<dbReference type="InParanoid" id="A0A1Y2GFC8"/>
<evidence type="ECO:0000256" key="3">
    <source>
        <dbReference type="PIRSR" id="PIRSR601310-1"/>
    </source>
</evidence>
<dbReference type="GeneID" id="33572221"/>
<dbReference type="OrthoDB" id="1915375at2759"/>
<dbReference type="PROSITE" id="PS51084">
    <property type="entry name" value="HIT_2"/>
    <property type="match status" value="1"/>
</dbReference>
<dbReference type="PANTHER" id="PTHR12486:SF5">
    <property type="entry name" value="ADENOSINE 5'-MONOPHOSPHORAMIDASE HINT3"/>
    <property type="match status" value="1"/>
</dbReference>
<reference evidence="7 8" key="1">
    <citation type="submission" date="2016-07" db="EMBL/GenBank/DDBJ databases">
        <title>Pervasive Adenine N6-methylation of Active Genes in Fungi.</title>
        <authorList>
            <consortium name="DOE Joint Genome Institute"/>
            <person name="Mondo S.J."/>
            <person name="Dannebaum R.O."/>
            <person name="Kuo R.C."/>
            <person name="Labutti K."/>
            <person name="Haridas S."/>
            <person name="Kuo A."/>
            <person name="Salamov A."/>
            <person name="Ahrendt S.R."/>
            <person name="Lipzen A."/>
            <person name="Sullivan W."/>
            <person name="Andreopoulos W.B."/>
            <person name="Clum A."/>
            <person name="Lindquist E."/>
            <person name="Daum C."/>
            <person name="Ramamoorthy G.K."/>
            <person name="Gryganskyi A."/>
            <person name="Culley D."/>
            <person name="Magnuson J.K."/>
            <person name="James T.Y."/>
            <person name="O'Malley M.A."/>
            <person name="Stajich J.E."/>
            <person name="Spatafora J.W."/>
            <person name="Visel A."/>
            <person name="Grigoriev I.V."/>
        </authorList>
    </citation>
    <scope>NUCLEOTIDE SEQUENCE [LARGE SCALE GENOMIC DNA]</scope>
    <source>
        <strain evidence="7 8">NRRL 3116</strain>
    </source>
</reference>
<dbReference type="AlphaFoldDB" id="A0A1Y2GFC8"/>
<evidence type="ECO:0000313" key="8">
    <source>
        <dbReference type="Proteomes" id="UP000193648"/>
    </source>
</evidence>
<dbReference type="PRINTS" id="PR00332">
    <property type="entry name" value="HISTRIAD"/>
</dbReference>
<accession>A0A1Y2GFC8</accession>
<keyword evidence="2" id="KW-0378">Hydrolase</keyword>
<dbReference type="InterPro" id="IPR036265">
    <property type="entry name" value="HIT-like_sf"/>
</dbReference>
<gene>
    <name evidence="7" type="ORF">BCR41DRAFT_424135</name>
</gene>
<dbReference type="EMBL" id="MCFF01000034">
    <property type="protein sequence ID" value="ORZ09330.1"/>
    <property type="molecule type" value="Genomic_DNA"/>
</dbReference>
<evidence type="ECO:0000259" key="6">
    <source>
        <dbReference type="PROSITE" id="PS51084"/>
    </source>
</evidence>
<dbReference type="InterPro" id="IPR001310">
    <property type="entry name" value="Histidine_triad_HIT"/>
</dbReference>
<feature type="active site" description="Tele-AMP-histidine intermediate" evidence="3">
    <location>
        <position position="106"/>
    </location>
</feature>
<organism evidence="7 8">
    <name type="scientific">Lobosporangium transversale</name>
    <dbReference type="NCBI Taxonomy" id="64571"/>
    <lineage>
        <taxon>Eukaryota</taxon>
        <taxon>Fungi</taxon>
        <taxon>Fungi incertae sedis</taxon>
        <taxon>Mucoromycota</taxon>
        <taxon>Mortierellomycotina</taxon>
        <taxon>Mortierellomycetes</taxon>
        <taxon>Mortierellales</taxon>
        <taxon>Mortierellaceae</taxon>
        <taxon>Lobosporangium</taxon>
    </lineage>
</organism>
<dbReference type="Proteomes" id="UP000193648">
    <property type="component" value="Unassembled WGS sequence"/>
</dbReference>
<name>A0A1Y2GFC8_9FUNG</name>
<dbReference type="Gene3D" id="3.30.428.10">
    <property type="entry name" value="HIT-like"/>
    <property type="match status" value="1"/>
</dbReference>
<comment type="caution">
    <text evidence="7">The sequence shown here is derived from an EMBL/GenBank/DDBJ whole genome shotgun (WGS) entry which is preliminary data.</text>
</comment>
<proteinExistence type="predicted"/>
<dbReference type="InterPro" id="IPR011146">
    <property type="entry name" value="HIT-like"/>
</dbReference>
<evidence type="ECO:0000256" key="2">
    <source>
        <dbReference type="ARBA" id="ARBA00022801"/>
    </source>
</evidence>
<dbReference type="RefSeq" id="XP_021878783.1">
    <property type="nucleotide sequence ID" value="XM_022030379.1"/>
</dbReference>
<evidence type="ECO:0000256" key="4">
    <source>
        <dbReference type="PIRSR" id="PIRSR601310-3"/>
    </source>
</evidence>